<protein>
    <submittedName>
        <fullName evidence="1">Uncharacterized protein</fullName>
    </submittedName>
</protein>
<organism evidence="1">
    <name type="scientific">marine sediment metagenome</name>
    <dbReference type="NCBI Taxonomy" id="412755"/>
    <lineage>
        <taxon>unclassified sequences</taxon>
        <taxon>metagenomes</taxon>
        <taxon>ecological metagenomes</taxon>
    </lineage>
</organism>
<sequence length="42" mass="4901">KFFPDAVLDTSHILKQGVKRARFAINNLDSDRVHWDWFLGEG</sequence>
<feature type="non-terminal residue" evidence="1">
    <location>
        <position position="1"/>
    </location>
</feature>
<accession>X1K1Q4</accession>
<name>X1K1Q4_9ZZZZ</name>
<dbReference type="EMBL" id="BARU01039717">
    <property type="protein sequence ID" value="GAH84214.1"/>
    <property type="molecule type" value="Genomic_DNA"/>
</dbReference>
<proteinExistence type="predicted"/>
<comment type="caution">
    <text evidence="1">The sequence shown here is derived from an EMBL/GenBank/DDBJ whole genome shotgun (WGS) entry which is preliminary data.</text>
</comment>
<reference evidence="1" key="1">
    <citation type="journal article" date="2014" name="Front. Microbiol.">
        <title>High frequency of phylogenetically diverse reductive dehalogenase-homologous genes in deep subseafloor sedimentary metagenomes.</title>
        <authorList>
            <person name="Kawai M."/>
            <person name="Futagami T."/>
            <person name="Toyoda A."/>
            <person name="Takaki Y."/>
            <person name="Nishi S."/>
            <person name="Hori S."/>
            <person name="Arai W."/>
            <person name="Tsubouchi T."/>
            <person name="Morono Y."/>
            <person name="Uchiyama I."/>
            <person name="Ito T."/>
            <person name="Fujiyama A."/>
            <person name="Inagaki F."/>
            <person name="Takami H."/>
        </authorList>
    </citation>
    <scope>NUCLEOTIDE SEQUENCE</scope>
    <source>
        <strain evidence="1">Expedition CK06-06</strain>
    </source>
</reference>
<evidence type="ECO:0000313" key="1">
    <source>
        <dbReference type="EMBL" id="GAH84214.1"/>
    </source>
</evidence>
<dbReference type="AlphaFoldDB" id="X1K1Q4"/>
<gene>
    <name evidence="1" type="ORF">S03H2_61527</name>
</gene>